<name>A0ABV5ZXK8_9PSEU</name>
<dbReference type="InterPro" id="IPR000157">
    <property type="entry name" value="TIR_dom"/>
</dbReference>
<dbReference type="RefSeq" id="WP_377852940.1">
    <property type="nucleotide sequence ID" value="NZ_JBHLZU010000014.1"/>
</dbReference>
<gene>
    <name evidence="2" type="ORF">ACFFQA_17020</name>
</gene>
<dbReference type="Proteomes" id="UP001589693">
    <property type="component" value="Unassembled WGS sequence"/>
</dbReference>
<evidence type="ECO:0000313" key="2">
    <source>
        <dbReference type="EMBL" id="MFB9905637.1"/>
    </source>
</evidence>
<evidence type="ECO:0000313" key="3">
    <source>
        <dbReference type="Proteomes" id="UP001589693"/>
    </source>
</evidence>
<keyword evidence="3" id="KW-1185">Reference proteome</keyword>
<organism evidence="2 3">
    <name type="scientific">Allokutzneria oryzae</name>
    <dbReference type="NCBI Taxonomy" id="1378989"/>
    <lineage>
        <taxon>Bacteria</taxon>
        <taxon>Bacillati</taxon>
        <taxon>Actinomycetota</taxon>
        <taxon>Actinomycetes</taxon>
        <taxon>Pseudonocardiales</taxon>
        <taxon>Pseudonocardiaceae</taxon>
        <taxon>Allokutzneria</taxon>
    </lineage>
</organism>
<dbReference type="InterPro" id="IPR027417">
    <property type="entry name" value="P-loop_NTPase"/>
</dbReference>
<evidence type="ECO:0000259" key="1">
    <source>
        <dbReference type="Pfam" id="PF13676"/>
    </source>
</evidence>
<comment type="caution">
    <text evidence="2">The sequence shown here is derived from an EMBL/GenBank/DDBJ whole genome shotgun (WGS) entry which is preliminary data.</text>
</comment>
<feature type="domain" description="TIR" evidence="1">
    <location>
        <begin position="18"/>
        <end position="134"/>
    </location>
</feature>
<dbReference type="EMBL" id="JBHLZU010000014">
    <property type="protein sequence ID" value="MFB9905637.1"/>
    <property type="molecule type" value="Genomic_DNA"/>
</dbReference>
<dbReference type="SUPFAM" id="SSF52540">
    <property type="entry name" value="P-loop containing nucleoside triphosphate hydrolases"/>
    <property type="match status" value="1"/>
</dbReference>
<dbReference type="Pfam" id="PF13676">
    <property type="entry name" value="TIR_2"/>
    <property type="match status" value="1"/>
</dbReference>
<dbReference type="InterPro" id="IPR035897">
    <property type="entry name" value="Toll_tir_struct_dom_sf"/>
</dbReference>
<reference evidence="2 3" key="1">
    <citation type="submission" date="2024-09" db="EMBL/GenBank/DDBJ databases">
        <authorList>
            <person name="Sun Q."/>
            <person name="Mori K."/>
        </authorList>
    </citation>
    <scope>NUCLEOTIDE SEQUENCE [LARGE SCALE GENOMIC DNA]</scope>
    <source>
        <strain evidence="2 3">TBRC 7907</strain>
    </source>
</reference>
<proteinExistence type="predicted"/>
<accession>A0ABV5ZXK8</accession>
<dbReference type="SUPFAM" id="SSF52200">
    <property type="entry name" value="Toll/Interleukin receptor TIR domain"/>
    <property type="match status" value="1"/>
</dbReference>
<protein>
    <submittedName>
        <fullName evidence="2">TIR domain-containing protein</fullName>
    </submittedName>
</protein>
<dbReference type="Gene3D" id="3.40.50.10140">
    <property type="entry name" value="Toll/interleukin-1 receptor homology (TIR) domain"/>
    <property type="match status" value="1"/>
</dbReference>
<sequence length="1342" mass="146563">MYRTGGGHGKMIVVAAGIVISWVEADRTWAAWIAYQLGERGFPVHWEYAPGSNRAYEYGRMLREGYRVIAVVSPHSLADEVAQGDWVSALHHDPTGAARRVVPVLVEPCDPGVLAPLVPLRLYRLGKDDAADHLLAALGILDRPQASPEFPGTGTAEDDSLRAVDSLIKRAPENERRFLVSSDDPLPRLRVLSDRARAEAGQVTSGPRIGDHFGAGLYVRRDVEAGLLDGLREGAGTPRLLVGEPGAGKTSLLWGIATGLLADSDGREVFLVKATWLRATRDQPALVTPGLIASAVARSSRGCTLLVDTADLVVNDEDGYLALVGAVDAAVAGGASVAVTSRPAEAQLLPTKWRRVPLGSYNTASGDDAPSEFERAVASHSRFYCASAESAREMAARLISAVARRQPLGQLCLRPLTLRLLFELYAPSTVADNVDVTGLYYEFWRDRVVRDRRVWAPGTPIAHDDDRDLAPTVRSFALAMLREGTPEIALGGSFDPAEDERIHRDVDLLVQRGVGERVTGGAGTAFRFFHQTFFEFAAAQALLYAKGAAALSLVESRIRGRADDYFLLAVFEQTWLCAWRDRAMAATAGTVAVRMLDELLKEFEPDWTGTPLPYALQRTVLAVLAQSPDIPGTCRDKLGDVLAVASLPVVRDCLSLMPPPLRTWTEDDLSVLARCASRTDAAWVTVLDVLSRLSQRDPALTVVAVRRLGLVERASGLDKQELARRADLLKLLAGLLPAEPEFVLTVLRELGRAAVRRDANNYLATILRLVAERAEDLPDTDLGSWADSVVGRAVNRKQAVVLAHTEAHRLRALWLAARGGWSLVLIELKTVLATVACTDQVRADDGARLGGLLVALATEGPLWTADVVGMLLRERDEPQLHAELHRGWLVGYTRRAPNKMIDIWADWLAEGLPASHHRPDGVRQRWADTIRRILEREDVDAEVATGTAQDVARRMGGDQVALWLDPDILMRLVVRGAAAGIPAARSAVERISQGRDLAPHAIRAFLQQAVRAAGSVAEWEVLIDVLIAGAEHAHLHQFLDQHPDLPVSVLQSRERLLGEMVEASLASHRTTVRCDGGRLFAELVRCGGLKPPRWSSLVQWLDEAADASVRRSLVLVMAVGLDSGQYSPTAVRDVLRPLSQRMSARGPTVDVLAARSLLVVVLARWGEPDDAGELLRVAFQEPVEAAALAKVSSFVQPAHRGGARRPKVRGVPFLLKFGRRLKAMSRRARKDTAVWWRAAMSEVIGQATVDEQVHVLHSLAELDEQFAANIVLQMEPWRHAAVRHEMNALVDDPRVGDQLRRNLRLVLAEKTQHHARYDWPELPSLLGAAADRHQDGGEVLGG</sequence>